<evidence type="ECO:0000313" key="2">
    <source>
        <dbReference type="EMBL" id="QPK79767.1"/>
    </source>
</evidence>
<gene>
    <name evidence="2" type="ORF">G7Y31_03455</name>
</gene>
<name>A0A7T0PCI6_9CORY</name>
<keyword evidence="3" id="KW-1185">Reference proteome</keyword>
<organism evidence="2 3">
    <name type="scientific">Corynebacterium lizhenjunii</name>
    <dbReference type="NCBI Taxonomy" id="2709394"/>
    <lineage>
        <taxon>Bacteria</taxon>
        <taxon>Bacillati</taxon>
        <taxon>Actinomycetota</taxon>
        <taxon>Actinomycetes</taxon>
        <taxon>Mycobacteriales</taxon>
        <taxon>Corynebacteriaceae</taxon>
        <taxon>Corynebacterium</taxon>
    </lineage>
</organism>
<proteinExistence type="predicted"/>
<dbReference type="EMBL" id="CP064954">
    <property type="protein sequence ID" value="QPK79767.1"/>
    <property type="molecule type" value="Genomic_DNA"/>
</dbReference>
<reference evidence="2 3" key="1">
    <citation type="submission" date="2020-11" db="EMBL/GenBank/DDBJ databases">
        <title>Corynebacterium sp. ZJ-599.</title>
        <authorList>
            <person name="Zhou J."/>
        </authorList>
    </citation>
    <scope>NUCLEOTIDE SEQUENCE [LARGE SCALE GENOMIC DNA]</scope>
    <source>
        <strain evidence="2 3">ZJ-599</strain>
    </source>
</reference>
<accession>A0A7T0PCI6</accession>
<dbReference type="RefSeq" id="WP_165011206.1">
    <property type="nucleotide sequence ID" value="NZ_CP064954.1"/>
</dbReference>
<keyword evidence="1" id="KW-0732">Signal</keyword>
<dbReference type="AlphaFoldDB" id="A0A7T0PCI6"/>
<protein>
    <recommendedName>
        <fullName evidence="4">DUF3558 domain-containing protein</fullName>
    </recommendedName>
</protein>
<sequence length="204" mass="21295">MRAQSLITAFALVATGCFALAGCARPSPPGPESVPVVEQASEAKSADATAAGFAMPAPGPFDPNAPDYTPFQPCQDISQEQFAELGLKVVPEEQEHYLPYACPVELPELEGRGALALVAYPDSLSQLLDGRGLVIAEEPSADLPGGAVLVSQDPLLRGVCMSGVETPRGFFAVEYVSGMSVPSGVTLCEVPTKILREIYGATND</sequence>
<dbReference type="KEGG" id="cliz:G7Y31_03455"/>
<evidence type="ECO:0000313" key="3">
    <source>
        <dbReference type="Proteomes" id="UP000594681"/>
    </source>
</evidence>
<evidence type="ECO:0008006" key="4">
    <source>
        <dbReference type="Google" id="ProtNLM"/>
    </source>
</evidence>
<dbReference type="Proteomes" id="UP000594681">
    <property type="component" value="Chromosome"/>
</dbReference>
<dbReference type="PROSITE" id="PS51257">
    <property type="entry name" value="PROKAR_LIPOPROTEIN"/>
    <property type="match status" value="1"/>
</dbReference>
<feature type="signal peptide" evidence="1">
    <location>
        <begin position="1"/>
        <end position="21"/>
    </location>
</feature>
<evidence type="ECO:0000256" key="1">
    <source>
        <dbReference type="SAM" id="SignalP"/>
    </source>
</evidence>
<feature type="chain" id="PRO_5039049878" description="DUF3558 domain-containing protein" evidence="1">
    <location>
        <begin position="22"/>
        <end position="204"/>
    </location>
</feature>